<keyword evidence="2" id="KW-1185">Reference proteome</keyword>
<evidence type="ECO:0000313" key="2">
    <source>
        <dbReference type="Proteomes" id="UP000011668"/>
    </source>
</evidence>
<accession>L8WR22</accession>
<proteinExistence type="predicted"/>
<name>L8WR22_THACA</name>
<organism evidence="1 2">
    <name type="scientific">Thanatephorus cucumeris (strain AG1-IA)</name>
    <name type="common">Rice sheath blight fungus</name>
    <name type="synonym">Rhizoctonia solani</name>
    <dbReference type="NCBI Taxonomy" id="983506"/>
    <lineage>
        <taxon>Eukaryota</taxon>
        <taxon>Fungi</taxon>
        <taxon>Dikarya</taxon>
        <taxon>Basidiomycota</taxon>
        <taxon>Agaricomycotina</taxon>
        <taxon>Agaricomycetes</taxon>
        <taxon>Cantharellales</taxon>
        <taxon>Ceratobasidiaceae</taxon>
        <taxon>Rhizoctonia</taxon>
        <taxon>Rhizoctonia solani AG-1</taxon>
    </lineage>
</organism>
<dbReference type="Proteomes" id="UP000011668">
    <property type="component" value="Unassembled WGS sequence"/>
</dbReference>
<comment type="caution">
    <text evidence="1">The sequence shown here is derived from an EMBL/GenBank/DDBJ whole genome shotgun (WGS) entry which is preliminary data.</text>
</comment>
<reference evidence="1 2" key="1">
    <citation type="journal article" date="2013" name="Nat. Commun.">
        <title>The evolution and pathogenic mechanisms of the rice sheath blight pathogen.</title>
        <authorList>
            <person name="Zheng A."/>
            <person name="Lin R."/>
            <person name="Xu L."/>
            <person name="Qin P."/>
            <person name="Tang C."/>
            <person name="Ai P."/>
            <person name="Zhang D."/>
            <person name="Liu Y."/>
            <person name="Sun Z."/>
            <person name="Feng H."/>
            <person name="Wang Y."/>
            <person name="Chen Y."/>
            <person name="Liang X."/>
            <person name="Fu R."/>
            <person name="Li Q."/>
            <person name="Zhang J."/>
            <person name="Yu X."/>
            <person name="Xie Z."/>
            <person name="Ding L."/>
            <person name="Guan P."/>
            <person name="Tang J."/>
            <person name="Liang Y."/>
            <person name="Wang S."/>
            <person name="Deng Q."/>
            <person name="Li S."/>
            <person name="Zhu J."/>
            <person name="Wang L."/>
            <person name="Liu H."/>
            <person name="Li P."/>
        </authorList>
    </citation>
    <scope>NUCLEOTIDE SEQUENCE [LARGE SCALE GENOMIC DNA]</scope>
    <source>
        <strain evidence="2">AG-1 IA</strain>
    </source>
</reference>
<dbReference type="EMBL" id="AFRT01002053">
    <property type="protein sequence ID" value="ELU38774.1"/>
    <property type="molecule type" value="Genomic_DNA"/>
</dbReference>
<dbReference type="HOGENOM" id="CLU_3224884_0_0_1"/>
<evidence type="ECO:0000313" key="1">
    <source>
        <dbReference type="EMBL" id="ELU38774.1"/>
    </source>
</evidence>
<gene>
    <name evidence="1" type="ORF">AG1IA_07210</name>
</gene>
<sequence>MMSLQYAKLYGFPLSINDPRSSTFFRYGIFKFQGRWYVQTSSIP</sequence>
<protein>
    <submittedName>
        <fullName evidence="1">Uncharacterized protein</fullName>
    </submittedName>
</protein>
<dbReference type="AlphaFoldDB" id="L8WR22"/>